<evidence type="ECO:0000259" key="8">
    <source>
        <dbReference type="Pfam" id="PF02397"/>
    </source>
</evidence>
<keyword evidence="3 9" id="KW-0808">Transferase</keyword>
<feature type="transmembrane region" description="Helical" evidence="7">
    <location>
        <begin position="100"/>
        <end position="123"/>
    </location>
</feature>
<dbReference type="NCBIfam" id="TIGR03025">
    <property type="entry name" value="EPS_sugtrans"/>
    <property type="match status" value="1"/>
</dbReference>
<evidence type="ECO:0000313" key="10">
    <source>
        <dbReference type="Proteomes" id="UP000178953"/>
    </source>
</evidence>
<dbReference type="InterPro" id="IPR003362">
    <property type="entry name" value="Bact_transf"/>
</dbReference>
<organism evidence="9 10">
    <name type="scientific">Mycolicibacterium grossiae</name>
    <dbReference type="NCBI Taxonomy" id="1552759"/>
    <lineage>
        <taxon>Bacteria</taxon>
        <taxon>Bacillati</taxon>
        <taxon>Actinomycetota</taxon>
        <taxon>Actinomycetes</taxon>
        <taxon>Mycobacteriales</taxon>
        <taxon>Mycobacteriaceae</taxon>
        <taxon>Mycolicibacterium</taxon>
    </lineage>
</organism>
<evidence type="ECO:0000256" key="7">
    <source>
        <dbReference type="SAM" id="Phobius"/>
    </source>
</evidence>
<keyword evidence="6 7" id="KW-0472">Membrane</keyword>
<proteinExistence type="inferred from homology"/>
<gene>
    <name evidence="9" type="ORF">BEL07_05080</name>
</gene>
<dbReference type="InterPro" id="IPR017475">
    <property type="entry name" value="EPS_sugar_tfrase"/>
</dbReference>
<comment type="subcellular location">
    <subcellularLocation>
        <location evidence="1">Membrane</location>
        <topology evidence="1">Multi-pass membrane protein</topology>
    </subcellularLocation>
</comment>
<dbReference type="PANTHER" id="PTHR30576">
    <property type="entry name" value="COLANIC BIOSYNTHESIS UDP-GLUCOSE LIPID CARRIER TRANSFERASE"/>
    <property type="match status" value="1"/>
</dbReference>
<accession>A0A1E8Q8H3</accession>
<reference evidence="9 10" key="1">
    <citation type="submission" date="2016-09" db="EMBL/GenBank/DDBJ databases">
        <title>genome sequence of Mycobacterium sp. 739 SCH.</title>
        <authorList>
            <person name="Greninger A.L."/>
            <person name="Qin X."/>
            <person name="Jerome K."/>
            <person name="Vora S."/>
            <person name="Quinn K."/>
        </authorList>
    </citation>
    <scope>NUCLEOTIDE SEQUENCE [LARGE SCALE GENOMIC DNA]</scope>
    <source>
        <strain evidence="9 10">SCH</strain>
    </source>
</reference>
<dbReference type="GO" id="GO:0016780">
    <property type="term" value="F:phosphotransferase activity, for other substituted phosphate groups"/>
    <property type="evidence" value="ECO:0007669"/>
    <property type="project" value="TreeGrafter"/>
</dbReference>
<keyword evidence="5 7" id="KW-1133">Transmembrane helix</keyword>
<dbReference type="Pfam" id="PF02397">
    <property type="entry name" value="Bac_transf"/>
    <property type="match status" value="1"/>
</dbReference>
<dbReference type="AlphaFoldDB" id="A0A1E8Q8H3"/>
<sequence length="462" mass="49564">MAAGFRLTSDVVTVLVAVVLGSGWAAPAGGPAAWGMPFAVFLAFVVFLHARAALYRRGIAHRFVDDIGPIELAVALAALSTAGALALLGQPRHPEAVIPHVWACAAVLVPAGRLLLLGGLAVARRFHHDLSVPTLIVGNGRIAHQICHRLESSPEYGLTPAGLLSVDPLMWTGSDDDVVTTTPRLGPPDMIAEAIGATGAGAVIIAFSRARDADLIDRVLRVAQARGLTVWVVPRMFDAVGLHARVDHLGGMPLLAVPRADPRGWTFHVKHTGDRVVAALLLLALAPLMLFIAALVHASSPGPILFRQRRVGRDGVPFDCLKFRSMRPPAEADGVFELLSELAPGGVEGVDRRTAVGRILRSTSLDELPQLINVVKGEMSMVGPRPERPDFVDIFDAKVNRYGERHRVKAGITGWAQVHGLRGQTSIADRAEWDNYYIENWSMGLDLKILALTVPAVLRRAT</sequence>
<dbReference type="Proteomes" id="UP000178953">
    <property type="component" value="Unassembled WGS sequence"/>
</dbReference>
<keyword evidence="4 7" id="KW-0812">Transmembrane</keyword>
<dbReference type="PANTHER" id="PTHR30576:SF0">
    <property type="entry name" value="UNDECAPRENYL-PHOSPHATE N-ACETYLGALACTOSAMINYL 1-PHOSPHATE TRANSFERASE-RELATED"/>
    <property type="match status" value="1"/>
</dbReference>
<evidence type="ECO:0000313" key="9">
    <source>
        <dbReference type="EMBL" id="OFJ54923.1"/>
    </source>
</evidence>
<feature type="transmembrane region" description="Helical" evidence="7">
    <location>
        <begin position="276"/>
        <end position="298"/>
    </location>
</feature>
<dbReference type="RefSeq" id="WP_070352005.1">
    <property type="nucleotide sequence ID" value="NZ_CP043474.1"/>
</dbReference>
<dbReference type="GO" id="GO:0016020">
    <property type="term" value="C:membrane"/>
    <property type="evidence" value="ECO:0007669"/>
    <property type="project" value="UniProtKB-SubCell"/>
</dbReference>
<name>A0A1E8Q8H3_9MYCO</name>
<dbReference type="EMBL" id="MCHX01000008">
    <property type="protein sequence ID" value="OFJ54923.1"/>
    <property type="molecule type" value="Genomic_DNA"/>
</dbReference>
<evidence type="ECO:0000256" key="3">
    <source>
        <dbReference type="ARBA" id="ARBA00022679"/>
    </source>
</evidence>
<feature type="transmembrane region" description="Helical" evidence="7">
    <location>
        <begin position="35"/>
        <end position="55"/>
    </location>
</feature>
<comment type="caution">
    <text evidence="9">The sequence shown here is derived from an EMBL/GenBank/DDBJ whole genome shotgun (WGS) entry which is preliminary data.</text>
</comment>
<evidence type="ECO:0000256" key="6">
    <source>
        <dbReference type="ARBA" id="ARBA00023136"/>
    </source>
</evidence>
<evidence type="ECO:0000256" key="5">
    <source>
        <dbReference type="ARBA" id="ARBA00022989"/>
    </source>
</evidence>
<evidence type="ECO:0000256" key="2">
    <source>
        <dbReference type="ARBA" id="ARBA00006464"/>
    </source>
</evidence>
<comment type="similarity">
    <text evidence="2">Belongs to the bacterial sugar transferase family.</text>
</comment>
<dbReference type="Gene3D" id="3.40.50.720">
    <property type="entry name" value="NAD(P)-binding Rossmann-like Domain"/>
    <property type="match status" value="1"/>
</dbReference>
<protein>
    <submittedName>
        <fullName evidence="9">UDP-phosphate galactose phosphotransferase</fullName>
    </submittedName>
</protein>
<keyword evidence="10" id="KW-1185">Reference proteome</keyword>
<feature type="domain" description="Bacterial sugar transferase" evidence="8">
    <location>
        <begin position="270"/>
        <end position="458"/>
    </location>
</feature>
<evidence type="ECO:0000256" key="1">
    <source>
        <dbReference type="ARBA" id="ARBA00004141"/>
    </source>
</evidence>
<evidence type="ECO:0000256" key="4">
    <source>
        <dbReference type="ARBA" id="ARBA00022692"/>
    </source>
</evidence>
<feature type="transmembrane region" description="Helical" evidence="7">
    <location>
        <begin position="67"/>
        <end position="88"/>
    </location>
</feature>